<accession>A0ABR3U722</accession>
<dbReference type="EMBL" id="JBHGVX010000010">
    <property type="protein sequence ID" value="KAL1791773.1"/>
    <property type="molecule type" value="Genomic_DNA"/>
</dbReference>
<comment type="caution">
    <text evidence="1">The sequence shown here is derived from an EMBL/GenBank/DDBJ whole genome shotgun (WGS) entry which is preliminary data.</text>
</comment>
<evidence type="ECO:0000313" key="1">
    <source>
        <dbReference type="EMBL" id="KAL1791773.1"/>
    </source>
</evidence>
<proteinExistence type="predicted"/>
<name>A0ABR3U722_9PLEO</name>
<dbReference type="RefSeq" id="XP_069302357.1">
    <property type="nucleotide sequence ID" value="XM_069455898.1"/>
</dbReference>
<dbReference type="GeneID" id="96089846"/>
<reference evidence="1 2" key="1">
    <citation type="submission" date="2024-09" db="EMBL/GenBank/DDBJ databases">
        <title>T2T genomes of carrot and Alternaria dauci and their utility for understanding host-pathogen interaction during carrot leaf blight disease.</title>
        <authorList>
            <person name="Liu W."/>
            <person name="Xu S."/>
            <person name="Ou C."/>
            <person name="Liu X."/>
            <person name="Zhuang F."/>
            <person name="Deng X.W."/>
        </authorList>
    </citation>
    <scope>NUCLEOTIDE SEQUENCE [LARGE SCALE GENOMIC DNA]</scope>
    <source>
        <strain evidence="1 2">A2016</strain>
    </source>
</reference>
<sequence>MRVKKLRSYCWQHIIKLGFKQFHLYRPVPQTLLPHSSTAQEGIQEWILQRPRLPEAFKCIQLKFDFVLTAIQAVAPQNWNVKTCNGLRVQEEVIGGSHRNGFTPSWQTPDFPHIPTADTSAAYRSIPD</sequence>
<dbReference type="Proteomes" id="UP001578633">
    <property type="component" value="Chromosome 10"/>
</dbReference>
<organism evidence="1 2">
    <name type="scientific">Alternaria dauci</name>
    <dbReference type="NCBI Taxonomy" id="48095"/>
    <lineage>
        <taxon>Eukaryota</taxon>
        <taxon>Fungi</taxon>
        <taxon>Dikarya</taxon>
        <taxon>Ascomycota</taxon>
        <taxon>Pezizomycotina</taxon>
        <taxon>Dothideomycetes</taxon>
        <taxon>Pleosporomycetidae</taxon>
        <taxon>Pleosporales</taxon>
        <taxon>Pleosporineae</taxon>
        <taxon>Pleosporaceae</taxon>
        <taxon>Alternaria</taxon>
        <taxon>Alternaria sect. Porri</taxon>
    </lineage>
</organism>
<protein>
    <submittedName>
        <fullName evidence="1">Uncharacterized protein</fullName>
    </submittedName>
</protein>
<evidence type="ECO:0000313" key="2">
    <source>
        <dbReference type="Proteomes" id="UP001578633"/>
    </source>
</evidence>
<keyword evidence="2" id="KW-1185">Reference proteome</keyword>
<gene>
    <name evidence="1" type="ORF">ACET3X_009524</name>
</gene>